<dbReference type="PANTHER" id="PTHR33408:SF2">
    <property type="entry name" value="TRANSPOSASE DDE DOMAIN-CONTAINING PROTEIN"/>
    <property type="match status" value="1"/>
</dbReference>
<dbReference type="InterPro" id="IPR025668">
    <property type="entry name" value="Tnp_DDE_dom"/>
</dbReference>
<feature type="non-terminal residue" evidence="3">
    <location>
        <position position="492"/>
    </location>
</feature>
<dbReference type="Pfam" id="PF13751">
    <property type="entry name" value="DDE_Tnp_1_6"/>
    <property type="match status" value="1"/>
</dbReference>
<dbReference type="AlphaFoldDB" id="A0A6L3GLT0"/>
<dbReference type="Proteomes" id="UP000479773">
    <property type="component" value="Unassembled WGS sequence"/>
</dbReference>
<proteinExistence type="predicted"/>
<feature type="domain" description="Transposase DDE" evidence="2">
    <location>
        <begin position="379"/>
        <end position="491"/>
    </location>
</feature>
<dbReference type="Pfam" id="PF05598">
    <property type="entry name" value="DUF772"/>
    <property type="match status" value="1"/>
</dbReference>
<reference evidence="3 4" key="1">
    <citation type="journal article" date="2019" name="Nat. Med.">
        <title>A library of human gut bacterial isolates paired with longitudinal multiomics data enables mechanistic microbiome research.</title>
        <authorList>
            <person name="Poyet M."/>
            <person name="Groussin M."/>
            <person name="Gibbons S.M."/>
            <person name="Avila-Pacheco J."/>
            <person name="Jiang X."/>
            <person name="Kearney S.M."/>
            <person name="Perrotta A.R."/>
            <person name="Berdy B."/>
            <person name="Zhao S."/>
            <person name="Lieberman T.D."/>
            <person name="Swanson P.K."/>
            <person name="Smith M."/>
            <person name="Roesemann S."/>
            <person name="Alexander J.E."/>
            <person name="Rich S.A."/>
            <person name="Livny J."/>
            <person name="Vlamakis H."/>
            <person name="Clish C."/>
            <person name="Bullock K."/>
            <person name="Deik A."/>
            <person name="Scott J."/>
            <person name="Pierce K.A."/>
            <person name="Xavier R.J."/>
            <person name="Alm E.J."/>
        </authorList>
    </citation>
    <scope>NUCLEOTIDE SEQUENCE [LARGE SCALE GENOMIC DNA]</scope>
    <source>
        <strain evidence="3 4">BIOML-A106</strain>
    </source>
</reference>
<evidence type="ECO:0000313" key="3">
    <source>
        <dbReference type="EMBL" id="KAA4744403.1"/>
    </source>
</evidence>
<sequence length="492" mass="57290">MAKIVFKELTSNQNVLFPVSLSEKIAPNHPVRVVNSVVDALDISCLLWAYKGGGTSSYHPRMMLKVLFYAYLNNIYSCRKIEKALQENIHFMWLSGNSTPDFRTINDFRGKRLKEHIKSLFSAIVLLLQESGYVSLDVQYIDGTKVESASNRYTFVWRGSVEKNKAKLESKIQAILSEVDRHIEQDKQERTPDALPDMDSCGLREKVSALNKRLSGMNKAEQKQVRKLQEEYLPRLAKYESQLEKLGDRNSFSKTDEDATFMRMKEDHMKNGQLKPAYNIQIATENQFITNLGIYRRAGDTGTLISFLKDFRETYHRQSSIVVADTGYGSEQNYEFMENASIEAFVKYNYFHKEQKRAWKKDAFAIQNLYYNQEQDYYVCPMGQHLEHTGQRKSKSDLGYVSVLKRYQAQNCEGCPLKSQCHKSKTNRIIEVNYNLNRHKQKTREKLMSEEGIYHRGRRCIEPEAVFAQIKHNSAWNRFRLRGLEKVKTEFT</sequence>
<evidence type="ECO:0000259" key="1">
    <source>
        <dbReference type="Pfam" id="PF05598"/>
    </source>
</evidence>
<dbReference type="NCBIfam" id="NF033551">
    <property type="entry name" value="transpos_IS1182"/>
    <property type="match status" value="1"/>
</dbReference>
<dbReference type="EMBL" id="VWEQ01000120">
    <property type="protein sequence ID" value="KAA4744403.1"/>
    <property type="molecule type" value="Genomic_DNA"/>
</dbReference>
<dbReference type="InterPro" id="IPR008490">
    <property type="entry name" value="Transposase_InsH_N"/>
</dbReference>
<gene>
    <name evidence="3" type="ORF">F3B44_25075</name>
</gene>
<evidence type="ECO:0000259" key="2">
    <source>
        <dbReference type="Pfam" id="PF13751"/>
    </source>
</evidence>
<dbReference type="InterPro" id="IPR047629">
    <property type="entry name" value="IS1182_transpos"/>
</dbReference>
<name>A0A6L3GLT0_BACFG</name>
<organism evidence="3 4">
    <name type="scientific">Bacteroides fragilis</name>
    <dbReference type="NCBI Taxonomy" id="817"/>
    <lineage>
        <taxon>Bacteria</taxon>
        <taxon>Pseudomonadati</taxon>
        <taxon>Bacteroidota</taxon>
        <taxon>Bacteroidia</taxon>
        <taxon>Bacteroidales</taxon>
        <taxon>Bacteroidaceae</taxon>
        <taxon>Bacteroides</taxon>
    </lineage>
</organism>
<protein>
    <submittedName>
        <fullName evidence="3">IS1182-like element ISBf5 family transposase</fullName>
    </submittedName>
</protein>
<comment type="caution">
    <text evidence="3">The sequence shown here is derived from an EMBL/GenBank/DDBJ whole genome shotgun (WGS) entry which is preliminary data.</text>
</comment>
<dbReference type="PANTHER" id="PTHR33408">
    <property type="entry name" value="TRANSPOSASE"/>
    <property type="match status" value="1"/>
</dbReference>
<feature type="domain" description="Transposase InsH N-terminal" evidence="1">
    <location>
        <begin position="20"/>
        <end position="109"/>
    </location>
</feature>
<accession>A0A6L3GLT0</accession>
<evidence type="ECO:0000313" key="4">
    <source>
        <dbReference type="Proteomes" id="UP000479773"/>
    </source>
</evidence>